<dbReference type="PANTHER" id="PTHR42905:SF16">
    <property type="entry name" value="CARBOXYPHOSPHONOENOLPYRUVATE PHOSPHONOMUTASE-LIKE PROTEIN (AFU_ORTHOLOGUE AFUA_5G07230)"/>
    <property type="match status" value="1"/>
</dbReference>
<dbReference type="InterPro" id="IPR040442">
    <property type="entry name" value="Pyrv_kinase-like_dom_sf"/>
</dbReference>
<name>A0A9P4QZN1_9PLEO</name>
<organism evidence="1 2">
    <name type="scientific">Polyplosphaeria fusca</name>
    <dbReference type="NCBI Taxonomy" id="682080"/>
    <lineage>
        <taxon>Eukaryota</taxon>
        <taxon>Fungi</taxon>
        <taxon>Dikarya</taxon>
        <taxon>Ascomycota</taxon>
        <taxon>Pezizomycotina</taxon>
        <taxon>Dothideomycetes</taxon>
        <taxon>Pleosporomycetidae</taxon>
        <taxon>Pleosporales</taxon>
        <taxon>Tetraplosphaeriaceae</taxon>
        <taxon>Polyplosphaeria</taxon>
    </lineage>
</organism>
<evidence type="ECO:0000313" key="2">
    <source>
        <dbReference type="Proteomes" id="UP000799444"/>
    </source>
</evidence>
<dbReference type="SUPFAM" id="SSF51621">
    <property type="entry name" value="Phosphoenolpyruvate/pyruvate domain"/>
    <property type="match status" value="1"/>
</dbReference>
<evidence type="ECO:0000313" key="1">
    <source>
        <dbReference type="EMBL" id="KAF2733836.1"/>
    </source>
</evidence>
<dbReference type="CDD" id="cd00377">
    <property type="entry name" value="ICL_PEPM"/>
    <property type="match status" value="1"/>
</dbReference>
<dbReference type="AlphaFoldDB" id="A0A9P4QZN1"/>
<gene>
    <name evidence="1" type="ORF">EJ04DRAFT_438272</name>
</gene>
<accession>A0A9P4QZN1</accession>
<dbReference type="Pfam" id="PF13714">
    <property type="entry name" value="PEP_mutase"/>
    <property type="match status" value="1"/>
</dbReference>
<reference evidence="1" key="1">
    <citation type="journal article" date="2020" name="Stud. Mycol.">
        <title>101 Dothideomycetes genomes: a test case for predicting lifestyles and emergence of pathogens.</title>
        <authorList>
            <person name="Haridas S."/>
            <person name="Albert R."/>
            <person name="Binder M."/>
            <person name="Bloem J."/>
            <person name="Labutti K."/>
            <person name="Salamov A."/>
            <person name="Andreopoulos B."/>
            <person name="Baker S."/>
            <person name="Barry K."/>
            <person name="Bills G."/>
            <person name="Bluhm B."/>
            <person name="Cannon C."/>
            <person name="Castanera R."/>
            <person name="Culley D."/>
            <person name="Daum C."/>
            <person name="Ezra D."/>
            <person name="Gonzalez J."/>
            <person name="Henrissat B."/>
            <person name="Kuo A."/>
            <person name="Liang C."/>
            <person name="Lipzen A."/>
            <person name="Lutzoni F."/>
            <person name="Magnuson J."/>
            <person name="Mondo S."/>
            <person name="Nolan M."/>
            <person name="Ohm R."/>
            <person name="Pangilinan J."/>
            <person name="Park H.-J."/>
            <person name="Ramirez L."/>
            <person name="Alfaro M."/>
            <person name="Sun H."/>
            <person name="Tritt A."/>
            <person name="Yoshinaga Y."/>
            <person name="Zwiers L.-H."/>
            <person name="Turgeon B."/>
            <person name="Goodwin S."/>
            <person name="Spatafora J."/>
            <person name="Crous P."/>
            <person name="Grigoriev I."/>
        </authorList>
    </citation>
    <scope>NUCLEOTIDE SEQUENCE</scope>
    <source>
        <strain evidence="1">CBS 125425</strain>
    </source>
</reference>
<dbReference type="InterPro" id="IPR039556">
    <property type="entry name" value="ICL/PEPM"/>
</dbReference>
<keyword evidence="2" id="KW-1185">Reference proteome</keyword>
<dbReference type="EMBL" id="ML996155">
    <property type="protein sequence ID" value="KAF2733836.1"/>
    <property type="molecule type" value="Genomic_DNA"/>
</dbReference>
<sequence length="257" mass="27413">MSSLNTLAQTLKSLHVPGKPLILANVYDLLSAQAISSLSSCKALATASYAVARANGTEDDAMTLETNLTAISLIGKEAIRVQKPLTVDIQDGYGSQLEDAIKGLIKRGAVGCNLEDCDKESQKIYPVAAAVDRIKKVLSIAKNMGVPDFVVNARCDALIHGGELDDVIQRGKQYLAAGATTVFVWGGSKRGVHDDEVKKMVEAFGGRLNVAMKMSGDDSLSVSELSNIGVARISVGPQIQFMAMEFFGREAEKVLHD</sequence>
<comment type="caution">
    <text evidence="1">The sequence shown here is derived from an EMBL/GenBank/DDBJ whole genome shotgun (WGS) entry which is preliminary data.</text>
</comment>
<dbReference type="GO" id="GO:0003824">
    <property type="term" value="F:catalytic activity"/>
    <property type="evidence" value="ECO:0007669"/>
    <property type="project" value="InterPro"/>
</dbReference>
<dbReference type="OrthoDB" id="429143at2759"/>
<protein>
    <submittedName>
        <fullName evidence="1">Phosphoenolpyruvate/pyruvate domain-containing protein</fullName>
    </submittedName>
</protein>
<dbReference type="Gene3D" id="3.20.20.60">
    <property type="entry name" value="Phosphoenolpyruvate-binding domains"/>
    <property type="match status" value="1"/>
</dbReference>
<dbReference type="Proteomes" id="UP000799444">
    <property type="component" value="Unassembled WGS sequence"/>
</dbReference>
<dbReference type="InterPro" id="IPR015813">
    <property type="entry name" value="Pyrv/PenolPyrv_kinase-like_dom"/>
</dbReference>
<proteinExistence type="predicted"/>
<dbReference type="PANTHER" id="PTHR42905">
    <property type="entry name" value="PHOSPHOENOLPYRUVATE CARBOXYLASE"/>
    <property type="match status" value="1"/>
</dbReference>